<dbReference type="SUPFAM" id="SSF55874">
    <property type="entry name" value="ATPase domain of HSP90 chaperone/DNA topoisomerase II/histidine kinase"/>
    <property type="match status" value="1"/>
</dbReference>
<evidence type="ECO:0000256" key="1">
    <source>
        <dbReference type="SAM" id="Coils"/>
    </source>
</evidence>
<dbReference type="OrthoDB" id="10036779at2759"/>
<dbReference type="GeneID" id="113729930"/>
<name>A0A6P6W3W4_COFAR</name>
<evidence type="ECO:0000256" key="2">
    <source>
        <dbReference type="SAM" id="MobiDB-lite"/>
    </source>
</evidence>
<feature type="region of interest" description="Disordered" evidence="2">
    <location>
        <begin position="946"/>
        <end position="965"/>
    </location>
</feature>
<dbReference type="Proteomes" id="UP001652660">
    <property type="component" value="Chromosome 2e"/>
</dbReference>
<protein>
    <submittedName>
        <fullName evidence="4">Structural maintenance of chromosomes flexible hinge domain-containing protein GMI1-like isoform X1</fullName>
    </submittedName>
</protein>
<keyword evidence="1" id="KW-0175">Coiled coil</keyword>
<feature type="coiled-coil region" evidence="1">
    <location>
        <begin position="1296"/>
        <end position="1344"/>
    </location>
</feature>
<gene>
    <name evidence="4" type="primary">LOC113729930</name>
</gene>
<organism evidence="3 4">
    <name type="scientific">Coffea arabica</name>
    <name type="common">Arabian coffee</name>
    <dbReference type="NCBI Taxonomy" id="13443"/>
    <lineage>
        <taxon>Eukaryota</taxon>
        <taxon>Viridiplantae</taxon>
        <taxon>Streptophyta</taxon>
        <taxon>Embryophyta</taxon>
        <taxon>Tracheophyta</taxon>
        <taxon>Spermatophyta</taxon>
        <taxon>Magnoliopsida</taxon>
        <taxon>eudicotyledons</taxon>
        <taxon>Gunneridae</taxon>
        <taxon>Pentapetalae</taxon>
        <taxon>asterids</taxon>
        <taxon>lamiids</taxon>
        <taxon>Gentianales</taxon>
        <taxon>Rubiaceae</taxon>
        <taxon>Ixoroideae</taxon>
        <taxon>Gardenieae complex</taxon>
        <taxon>Bertiereae - Coffeeae clade</taxon>
        <taxon>Coffeeae</taxon>
        <taxon>Coffea</taxon>
    </lineage>
</organism>
<feature type="region of interest" description="Disordered" evidence="2">
    <location>
        <begin position="1"/>
        <end position="24"/>
    </location>
</feature>
<reference evidence="3" key="1">
    <citation type="journal article" date="2025" name="Foods">
        <title>Unveiling the Microbial Signatures of Arabica Coffee Cherries: Insights into Ripeness Specific Diversity, Functional Traits, and Implications for Quality and Safety.</title>
        <authorList>
            <consortium name="RefSeq"/>
            <person name="Tenea G.N."/>
            <person name="Cifuentes V."/>
            <person name="Reyes P."/>
            <person name="Cevallos-Vallejos M."/>
        </authorList>
    </citation>
    <scope>NUCLEOTIDE SEQUENCE [LARGE SCALE GENOMIC DNA]</scope>
</reference>
<keyword evidence="3" id="KW-1185">Reference proteome</keyword>
<feature type="region of interest" description="Disordered" evidence="2">
    <location>
        <begin position="866"/>
        <end position="892"/>
    </location>
</feature>
<feature type="coiled-coil region" evidence="1">
    <location>
        <begin position="1005"/>
        <end position="1032"/>
    </location>
</feature>
<sequence length="1355" mass="153068">MDSRTPQSRPNKRPIDKDSSQGRSIKRFFPAEGDQLSAEKVFKFRVLLPNGTSVDLNLRRPGAEMTLEEFVHTVKREYFSVVRQTEASKPRSSINWSSQDFHLFDANANPISKKLVLNNFRRNSKNPNILLLQDGSAEIGKYENMWDLTPDTDLLRELPEHYTFETALADLIDNSLQAVWSNGRNERRLIRVELAQDKIEIFDTGPGMDGSDENSIAKWGKIGASLHRLAREQGIESKPPYLAPLFGMYGYGGPFATMHLGRRALISSKTKRSKKVYMLHLERESLLSSSSGQTWRANGGLRDADKDELEKASHGSFTKVEIFNTEQRSMKMKQLKCRLKDIYFPYIQCDELSRTGKTQMPIEFQVNGIGLAEILGGEVAVTNVNSCNGPDFTLQLHLTKDASQATSSSNPGYTAPREANARLKCVYFPITQGKESIDKILEELKRDGCGNTEDFKTFSRVSVRRLGRLLPDARWVLLPFMEPKHKKGEHGQILKRCCYRVKCFIDTDAGFKPTPSKTDLAHQNPYTIALKSFGKKHLEKEKDVHIEINKDGKELNLAKLEKLYEDWIISMHKKYDEEIGSGNDEPTFVVNPSDKQELGISSKVIRVHKVFRRKGAIWKSGQKIKILKGAYVGHHKTNSYATLEFVILEGWEGDAGGEARLICRPISIPDESGCRLVFYNENPSIKIGGSISLPVNVIDSGKCVTIDDAEWENQLQKHSLKVPSSISLLSAKDCQELGIGGALPDNVVCAGCDPPEEIVAVVRPASFSCAVKSKNLDRKYIVQDELEMTMDIKFRAVHVDSDNINIFSMKVTPSIWEDCRGFYIFQLGNKRPNLFQKAGLYTFLFCVKGRRGLTFEKKVKVRALSKAGSWRPNEQQKHLNTENASVRTPCSKGKSLLRQESSELEALCNSRHHAAQKRILLLRDSSEPSDMGNLIESKMNHRENLHPQELPESESEGDDPHQSAERRKLLPPDFASSSVMGNKVKCEMKDHEELWDELCQYGLCIKQREMNIESLNLLLSDIERDMSNLQGSPYLDLHDLERTAGKKLVAEQIVCRGDSAAAVICRLFQSVTYKEKGIDFADKVLGVVALLGTVQTHDLSRIFAQYLGEHQMLAIVCKSYADAAYLEKHDPDGRVNNAYGLHELATKLGISINRQYHVLCVENIRPYAGDFSSDPQRYLSLPEPTLPNGKPPPGFLGYAVNMIELDVNFWFWRTASGHGLRETLFYRLFGELQVYENRQCMNMASCCIKAGAVSLDGGILRGNGVISLGHREPDVKFPVLPLDSQRYFSPRKVEVLKEIEAKKQELRETNYKLKAEQRTLGEVMKKFKETKERYQSLLDEKEKSLSGLTMQILNQ</sequence>
<dbReference type="InterPro" id="IPR036890">
    <property type="entry name" value="HATPase_C_sf"/>
</dbReference>
<dbReference type="Gene3D" id="3.30.565.10">
    <property type="entry name" value="Histidine kinase-like ATPase, C-terminal domain"/>
    <property type="match status" value="1"/>
</dbReference>
<dbReference type="Pfam" id="PF13589">
    <property type="entry name" value="HATPase_c_3"/>
    <property type="match status" value="1"/>
</dbReference>
<proteinExistence type="predicted"/>
<accession>A0A6P6W3W4</accession>
<dbReference type="PANTHER" id="PTHR33566:SF1">
    <property type="entry name" value="EN_SPM-LIKE TRANSPOSON-RELATED"/>
    <property type="match status" value="1"/>
</dbReference>
<evidence type="ECO:0000313" key="3">
    <source>
        <dbReference type="Proteomes" id="UP001652660"/>
    </source>
</evidence>
<evidence type="ECO:0000313" key="4">
    <source>
        <dbReference type="RefSeq" id="XP_027110063.2"/>
    </source>
</evidence>
<dbReference type="PANTHER" id="PTHR33566">
    <property type="entry name" value="EN/SPM-LIKE TRANSPOSON-RELATED"/>
    <property type="match status" value="1"/>
</dbReference>
<reference evidence="4" key="2">
    <citation type="submission" date="2025-08" db="UniProtKB">
        <authorList>
            <consortium name="RefSeq"/>
        </authorList>
    </citation>
    <scope>IDENTIFICATION</scope>
    <source>
        <tissue evidence="4">Leaves</tissue>
    </source>
</reference>
<dbReference type="RefSeq" id="XP_027110063.2">
    <property type="nucleotide sequence ID" value="XM_027254262.2"/>
</dbReference>